<feature type="repeat" description="PPR" evidence="2">
    <location>
        <begin position="144"/>
        <end position="179"/>
    </location>
</feature>
<dbReference type="Pfam" id="PF01535">
    <property type="entry name" value="PPR"/>
    <property type="match status" value="2"/>
</dbReference>
<dbReference type="Pfam" id="PF13041">
    <property type="entry name" value="PPR_2"/>
    <property type="match status" value="2"/>
</dbReference>
<organism evidence="3 4">
    <name type="scientific">Forsythia ovata</name>
    <dbReference type="NCBI Taxonomy" id="205694"/>
    <lineage>
        <taxon>Eukaryota</taxon>
        <taxon>Viridiplantae</taxon>
        <taxon>Streptophyta</taxon>
        <taxon>Embryophyta</taxon>
        <taxon>Tracheophyta</taxon>
        <taxon>Spermatophyta</taxon>
        <taxon>Magnoliopsida</taxon>
        <taxon>eudicotyledons</taxon>
        <taxon>Gunneridae</taxon>
        <taxon>Pentapetalae</taxon>
        <taxon>asterids</taxon>
        <taxon>lamiids</taxon>
        <taxon>Lamiales</taxon>
        <taxon>Oleaceae</taxon>
        <taxon>Forsythieae</taxon>
        <taxon>Forsythia</taxon>
    </lineage>
</organism>
<dbReference type="NCBIfam" id="TIGR00756">
    <property type="entry name" value="PPR"/>
    <property type="match status" value="4"/>
</dbReference>
<dbReference type="InterPro" id="IPR011990">
    <property type="entry name" value="TPR-like_helical_dom_sf"/>
</dbReference>
<feature type="repeat" description="PPR" evidence="2">
    <location>
        <begin position="112"/>
        <end position="142"/>
    </location>
</feature>
<dbReference type="Pfam" id="PF20431">
    <property type="entry name" value="E_motif"/>
    <property type="match status" value="1"/>
</dbReference>
<keyword evidence="1" id="KW-0677">Repeat</keyword>
<evidence type="ECO:0000256" key="2">
    <source>
        <dbReference type="PROSITE-ProRule" id="PRU00708"/>
    </source>
</evidence>
<feature type="repeat" description="PPR" evidence="2">
    <location>
        <begin position="246"/>
        <end position="280"/>
    </location>
</feature>
<feature type="repeat" description="PPR" evidence="2">
    <location>
        <begin position="383"/>
        <end position="417"/>
    </location>
</feature>
<accession>A0ABD1R446</accession>
<sequence>MGSYSSNYLRLLAYTKRLTHHVNQGRHHQALSLFHEIHSSLSLSLDPFIFPLALKSCAFLHCPLLGSSIHGFTLKSSFITNPFVACGLVDMYGKCVSVSSARQLFDEMSVRNVVVWNSMISLYTHSKNMQNALQLFGTMDESPNVSTFNTIIMGFLEIEGELFDALAFYRKMWDRNLKPNLITVLALLRACVGIAALDLIKEIHGYSIRLDIDPHPHLRSGLVEAYGRCGCLSEAHLVFESMEEKDVVAWSSFISAYALHGMAKKAIEIFEQMEIANVRPDEITFLAVLKACSHAGLADEARMYFSRMHNYYGIEANSDHYACLVDVLSRTGKLYEAYEVLKGMKIEATAKAWGALLGACRTYGEVELAEVAGRALFEIEPENPANYVILARIYASKERYEEAEKVTKEMKERGVKAAPGSSWVI</sequence>
<dbReference type="PROSITE" id="PS51375">
    <property type="entry name" value="PPR"/>
    <property type="match status" value="4"/>
</dbReference>
<dbReference type="InterPro" id="IPR046848">
    <property type="entry name" value="E_motif"/>
</dbReference>
<protein>
    <submittedName>
        <fullName evidence="3">Pentatricopeptide repeat-containing protein</fullName>
    </submittedName>
</protein>
<name>A0ABD1R446_9LAMI</name>
<proteinExistence type="predicted"/>
<evidence type="ECO:0000313" key="3">
    <source>
        <dbReference type="EMBL" id="KAL2483214.1"/>
    </source>
</evidence>
<dbReference type="Gene3D" id="1.25.40.10">
    <property type="entry name" value="Tetratricopeptide repeat domain"/>
    <property type="match status" value="2"/>
</dbReference>
<dbReference type="SUPFAM" id="SSF48452">
    <property type="entry name" value="TPR-like"/>
    <property type="match status" value="1"/>
</dbReference>
<dbReference type="FunFam" id="1.25.40.10:FF:000090">
    <property type="entry name" value="Pentatricopeptide repeat-containing protein, chloroplastic"/>
    <property type="match status" value="1"/>
</dbReference>
<dbReference type="PANTHER" id="PTHR47926">
    <property type="entry name" value="PENTATRICOPEPTIDE REPEAT-CONTAINING PROTEIN"/>
    <property type="match status" value="1"/>
</dbReference>
<dbReference type="EMBL" id="JBFOLJ010000013">
    <property type="protein sequence ID" value="KAL2483214.1"/>
    <property type="molecule type" value="Genomic_DNA"/>
</dbReference>
<evidence type="ECO:0000313" key="4">
    <source>
        <dbReference type="Proteomes" id="UP001604277"/>
    </source>
</evidence>
<dbReference type="InterPro" id="IPR046960">
    <property type="entry name" value="PPR_At4g14850-like_plant"/>
</dbReference>
<comment type="caution">
    <text evidence="3">The sequence shown here is derived from an EMBL/GenBank/DDBJ whole genome shotgun (WGS) entry which is preliminary data.</text>
</comment>
<dbReference type="Proteomes" id="UP001604277">
    <property type="component" value="Unassembled WGS sequence"/>
</dbReference>
<gene>
    <name evidence="3" type="ORF">Fot_44658</name>
</gene>
<dbReference type="AlphaFoldDB" id="A0ABD1R446"/>
<dbReference type="InterPro" id="IPR002885">
    <property type="entry name" value="PPR_rpt"/>
</dbReference>
<evidence type="ECO:0000256" key="1">
    <source>
        <dbReference type="ARBA" id="ARBA00022737"/>
    </source>
</evidence>
<dbReference type="PANTHER" id="PTHR47926:SF426">
    <property type="entry name" value="TETRATRICOPEPTIDE-LIKE HELICAL DOMAIN SUPERFAMILY, DYW DOMAIN-CONTAINING PROTEIN"/>
    <property type="match status" value="1"/>
</dbReference>
<keyword evidence="4" id="KW-1185">Reference proteome</keyword>
<reference evidence="4" key="1">
    <citation type="submission" date="2024-07" db="EMBL/GenBank/DDBJ databases">
        <title>Two chromosome-level genome assemblies of Korean endemic species Abeliophyllum distichum and Forsythia ovata (Oleaceae).</title>
        <authorList>
            <person name="Jang H."/>
        </authorList>
    </citation>
    <scope>NUCLEOTIDE SEQUENCE [LARGE SCALE GENOMIC DNA]</scope>
</reference>